<evidence type="ECO:0000256" key="4">
    <source>
        <dbReference type="ARBA" id="ARBA00016436"/>
    </source>
</evidence>
<evidence type="ECO:0000256" key="13">
    <source>
        <dbReference type="HAMAP-Rule" id="MF_00409"/>
    </source>
</evidence>
<dbReference type="STRING" id="562729.RNAN_2993"/>
<name>I1E102_9GAMM</name>
<organism evidence="15 16">
    <name type="scientific">Rheinheimera nanhaiensis E407-8</name>
    <dbReference type="NCBI Taxonomy" id="562729"/>
    <lineage>
        <taxon>Bacteria</taxon>
        <taxon>Pseudomonadati</taxon>
        <taxon>Pseudomonadota</taxon>
        <taxon>Gammaproteobacteria</taxon>
        <taxon>Chromatiales</taxon>
        <taxon>Chromatiaceae</taxon>
        <taxon>Rheinheimera</taxon>
    </lineage>
</organism>
<comment type="caution">
    <text evidence="15">The sequence shown here is derived from an EMBL/GenBank/DDBJ whole genome shotgun (WGS) entry which is preliminary data.</text>
</comment>
<evidence type="ECO:0000256" key="7">
    <source>
        <dbReference type="ARBA" id="ARBA00022679"/>
    </source>
</evidence>
<gene>
    <name evidence="13 15" type="primary">lpxK</name>
    <name evidence="15" type="ORF">RNAN_2993</name>
</gene>
<evidence type="ECO:0000256" key="2">
    <source>
        <dbReference type="ARBA" id="ARBA00004870"/>
    </source>
</evidence>
<dbReference type="RefSeq" id="WP_008223119.1">
    <property type="nucleotide sequence ID" value="NZ_BAFK01000019.1"/>
</dbReference>
<dbReference type="UniPathway" id="UPA00359">
    <property type="reaction ID" value="UER00482"/>
</dbReference>
<proteinExistence type="inferred from homology"/>
<evidence type="ECO:0000256" key="11">
    <source>
        <dbReference type="ARBA" id="ARBA00023098"/>
    </source>
</evidence>
<keyword evidence="14" id="KW-0812">Transmembrane</keyword>
<evidence type="ECO:0000256" key="12">
    <source>
        <dbReference type="ARBA" id="ARBA00029757"/>
    </source>
</evidence>
<evidence type="ECO:0000256" key="8">
    <source>
        <dbReference type="ARBA" id="ARBA00022741"/>
    </source>
</evidence>
<evidence type="ECO:0000256" key="14">
    <source>
        <dbReference type="SAM" id="Phobius"/>
    </source>
</evidence>
<evidence type="ECO:0000256" key="3">
    <source>
        <dbReference type="ARBA" id="ARBA00012071"/>
    </source>
</evidence>
<keyword evidence="9 13" id="KW-0418">Kinase</keyword>
<comment type="similarity">
    <text evidence="13">Belongs to the LpxK family.</text>
</comment>
<keyword evidence="5 13" id="KW-0444">Lipid biosynthesis</keyword>
<dbReference type="EC" id="2.7.1.130" evidence="3 13"/>
<dbReference type="GO" id="GO:0009245">
    <property type="term" value="P:lipid A biosynthetic process"/>
    <property type="evidence" value="ECO:0007669"/>
    <property type="project" value="UniProtKB-UniRule"/>
</dbReference>
<dbReference type="GO" id="GO:0005524">
    <property type="term" value="F:ATP binding"/>
    <property type="evidence" value="ECO:0007669"/>
    <property type="project" value="UniProtKB-UniRule"/>
</dbReference>
<dbReference type="Pfam" id="PF02606">
    <property type="entry name" value="LpxK"/>
    <property type="match status" value="1"/>
</dbReference>
<accession>I1E102</accession>
<evidence type="ECO:0000256" key="6">
    <source>
        <dbReference type="ARBA" id="ARBA00022556"/>
    </source>
</evidence>
<keyword evidence="6 13" id="KW-0441">Lipid A biosynthesis</keyword>
<dbReference type="PANTHER" id="PTHR42724:SF1">
    <property type="entry name" value="TETRAACYLDISACCHARIDE 4'-KINASE, MITOCHONDRIAL-RELATED"/>
    <property type="match status" value="1"/>
</dbReference>
<keyword evidence="10 13" id="KW-0067">ATP-binding</keyword>
<dbReference type="AlphaFoldDB" id="I1E102"/>
<comment type="pathway">
    <text evidence="2 13">Glycolipid biosynthesis; lipid IV(A) biosynthesis; lipid IV(A) from (3R)-3-hydroxytetradecanoyl-[acyl-carrier-protein] and UDP-N-acetyl-alpha-D-glucosamine: step 6/6.</text>
</comment>
<sequence length="331" mass="35644">MSQRSDFIERIWYQGYKGYGAYYLLLPLSVLFALISALRRLMFRFGVLTAKKLPVPVIVVGNISVGGTGKTPFTLALCKLLQQQGYTPGIISRGYGADIKAPLLVTAGASAAEVGDEPLMLYQQTGCPVVVCPDRVAAGYFLLAQTPCDIIISDDGLQHYRLARDLEIILLDGCRGLGNGQLLPAGPLREGPWRLKTADLVVANSQMLPQAHGLMQLVPGKAKALCGDTELSSCAVSLVAAIGNPARFARTAQQAGFTIGSEHYFADHHQFVAADFANITGPVLMTEKDAVKCRPFAGTDWFSLGVQARLEQPLEAKLTTLITRLRSSYGA</sequence>
<dbReference type="PANTHER" id="PTHR42724">
    <property type="entry name" value="TETRAACYLDISACCHARIDE 4'-KINASE"/>
    <property type="match status" value="1"/>
</dbReference>
<keyword evidence="11 13" id="KW-0443">Lipid metabolism</keyword>
<dbReference type="NCBIfam" id="TIGR00682">
    <property type="entry name" value="lpxK"/>
    <property type="match status" value="1"/>
</dbReference>
<dbReference type="GO" id="GO:0005886">
    <property type="term" value="C:plasma membrane"/>
    <property type="evidence" value="ECO:0007669"/>
    <property type="project" value="TreeGrafter"/>
</dbReference>
<keyword evidence="7 13" id="KW-0808">Transferase</keyword>
<keyword evidence="8 13" id="KW-0547">Nucleotide-binding</keyword>
<comment type="catalytic activity">
    <reaction evidence="13">
        <text>a lipid A disaccharide + ATP = a lipid IVA + ADP + H(+)</text>
        <dbReference type="Rhea" id="RHEA:67840"/>
        <dbReference type="ChEBI" id="CHEBI:15378"/>
        <dbReference type="ChEBI" id="CHEBI:30616"/>
        <dbReference type="ChEBI" id="CHEBI:176343"/>
        <dbReference type="ChEBI" id="CHEBI:176425"/>
        <dbReference type="ChEBI" id="CHEBI:456216"/>
        <dbReference type="EC" id="2.7.1.130"/>
    </reaction>
</comment>
<dbReference type="GO" id="GO:0009244">
    <property type="term" value="P:lipopolysaccharide core region biosynthetic process"/>
    <property type="evidence" value="ECO:0007669"/>
    <property type="project" value="TreeGrafter"/>
</dbReference>
<dbReference type="InterPro" id="IPR027417">
    <property type="entry name" value="P-loop_NTPase"/>
</dbReference>
<dbReference type="Proteomes" id="UP000004374">
    <property type="component" value="Unassembled WGS sequence"/>
</dbReference>
<evidence type="ECO:0000256" key="1">
    <source>
        <dbReference type="ARBA" id="ARBA00002274"/>
    </source>
</evidence>
<dbReference type="EMBL" id="BAFK01000019">
    <property type="protein sequence ID" value="GAB59980.1"/>
    <property type="molecule type" value="Genomic_DNA"/>
</dbReference>
<evidence type="ECO:0000313" key="16">
    <source>
        <dbReference type="Proteomes" id="UP000004374"/>
    </source>
</evidence>
<reference evidence="15 16" key="1">
    <citation type="journal article" date="2012" name="J. Bacteriol.">
        <title>Genome Sequence of the Protease-Producing Bacterium Rheinheimera nanhaiensis E407-8T, Isolated from Deep-Sea Sediment of the South China Sea.</title>
        <authorList>
            <person name="Zhang X.-Y."/>
            <person name="Zhang Y.-J."/>
            <person name="Qin Q.-L."/>
            <person name="Xie B.-B."/>
            <person name="Chen X.-L."/>
            <person name="Zhou B.-C."/>
            <person name="Zhang Y.-Z."/>
        </authorList>
    </citation>
    <scope>NUCLEOTIDE SEQUENCE [LARGE SCALE GENOMIC DNA]</scope>
    <source>
        <strain evidence="15 16">E407-8</strain>
    </source>
</reference>
<evidence type="ECO:0000313" key="15">
    <source>
        <dbReference type="EMBL" id="GAB59980.1"/>
    </source>
</evidence>
<feature type="transmembrane region" description="Helical" evidence="14">
    <location>
        <begin position="20"/>
        <end position="38"/>
    </location>
</feature>
<evidence type="ECO:0000256" key="10">
    <source>
        <dbReference type="ARBA" id="ARBA00022840"/>
    </source>
</evidence>
<dbReference type="GO" id="GO:0009029">
    <property type="term" value="F:lipid-A 4'-kinase activity"/>
    <property type="evidence" value="ECO:0007669"/>
    <property type="project" value="UniProtKB-UniRule"/>
</dbReference>
<evidence type="ECO:0000256" key="5">
    <source>
        <dbReference type="ARBA" id="ARBA00022516"/>
    </source>
</evidence>
<feature type="binding site" evidence="13">
    <location>
        <begin position="64"/>
        <end position="71"/>
    </location>
    <ligand>
        <name>ATP</name>
        <dbReference type="ChEBI" id="CHEBI:30616"/>
    </ligand>
</feature>
<keyword evidence="14" id="KW-0472">Membrane</keyword>
<comment type="function">
    <text evidence="1 13">Transfers the gamma-phosphate of ATP to the 4'-position of a tetraacyldisaccharide 1-phosphate intermediate (termed DS-1-P) to form tetraacyldisaccharide 1,4'-bis-phosphate (lipid IVA).</text>
</comment>
<evidence type="ECO:0000256" key="9">
    <source>
        <dbReference type="ARBA" id="ARBA00022777"/>
    </source>
</evidence>
<protein>
    <recommendedName>
        <fullName evidence="4 13">Tetraacyldisaccharide 4'-kinase</fullName>
        <ecNumber evidence="3 13">2.7.1.130</ecNumber>
    </recommendedName>
    <alternativeName>
        <fullName evidence="12 13">Lipid A 4'-kinase</fullName>
    </alternativeName>
</protein>
<keyword evidence="16" id="KW-1185">Reference proteome</keyword>
<dbReference type="InterPro" id="IPR003758">
    <property type="entry name" value="LpxK"/>
</dbReference>
<dbReference type="HAMAP" id="MF_00409">
    <property type="entry name" value="LpxK"/>
    <property type="match status" value="1"/>
</dbReference>
<dbReference type="SUPFAM" id="SSF52540">
    <property type="entry name" value="P-loop containing nucleoside triphosphate hydrolases"/>
    <property type="match status" value="1"/>
</dbReference>
<keyword evidence="14" id="KW-1133">Transmembrane helix</keyword>